<dbReference type="NCBIfam" id="TIGR00157">
    <property type="entry name" value="ribosome small subunit-dependent GTPase A"/>
    <property type="match status" value="1"/>
</dbReference>
<dbReference type="GO" id="GO:0042274">
    <property type="term" value="P:ribosomal small subunit biogenesis"/>
    <property type="evidence" value="ECO:0007669"/>
    <property type="project" value="UniProtKB-UniRule"/>
</dbReference>
<dbReference type="InterPro" id="IPR027417">
    <property type="entry name" value="P-loop_NTPase"/>
</dbReference>
<dbReference type="GO" id="GO:0003924">
    <property type="term" value="F:GTPase activity"/>
    <property type="evidence" value="ECO:0007669"/>
    <property type="project" value="UniProtKB-UniRule"/>
</dbReference>
<dbReference type="Gene3D" id="3.40.50.300">
    <property type="entry name" value="P-loop containing nucleotide triphosphate hydrolases"/>
    <property type="match status" value="1"/>
</dbReference>
<evidence type="ECO:0000259" key="11">
    <source>
        <dbReference type="PROSITE" id="PS50936"/>
    </source>
</evidence>
<evidence type="ECO:0000256" key="4">
    <source>
        <dbReference type="ARBA" id="ARBA00022730"/>
    </source>
</evidence>
<keyword evidence="14" id="KW-1185">Reference proteome</keyword>
<evidence type="ECO:0000256" key="5">
    <source>
        <dbReference type="ARBA" id="ARBA00022741"/>
    </source>
</evidence>
<keyword evidence="7 10" id="KW-0862">Zinc</keyword>
<dbReference type="GO" id="GO:0046872">
    <property type="term" value="F:metal ion binding"/>
    <property type="evidence" value="ECO:0007669"/>
    <property type="project" value="UniProtKB-KW"/>
</dbReference>
<feature type="binding site" evidence="10">
    <location>
        <begin position="148"/>
        <end position="151"/>
    </location>
    <ligand>
        <name>GTP</name>
        <dbReference type="ChEBI" id="CHEBI:37565"/>
    </ligand>
</feature>
<dbReference type="Gene3D" id="2.40.50.140">
    <property type="entry name" value="Nucleic acid-binding proteins"/>
    <property type="match status" value="1"/>
</dbReference>
<dbReference type="PANTHER" id="PTHR32120:SF10">
    <property type="entry name" value="SMALL RIBOSOMAL SUBUNIT BIOGENESIS GTPASE RSGA"/>
    <property type="match status" value="1"/>
</dbReference>
<dbReference type="Proteomes" id="UP000555103">
    <property type="component" value="Unassembled WGS sequence"/>
</dbReference>
<evidence type="ECO:0000259" key="12">
    <source>
        <dbReference type="PROSITE" id="PS51721"/>
    </source>
</evidence>
<comment type="similarity">
    <text evidence="10">Belongs to the TRAFAC class YlqF/YawG GTPase family. RsgA subfamily.</text>
</comment>
<dbReference type="PROSITE" id="PS50936">
    <property type="entry name" value="ENGC_GTPASE"/>
    <property type="match status" value="1"/>
</dbReference>
<feature type="binding site" evidence="10">
    <location>
        <position position="281"/>
    </location>
    <ligand>
        <name>Zn(2+)</name>
        <dbReference type="ChEBI" id="CHEBI:29105"/>
    </ligand>
</feature>
<dbReference type="PROSITE" id="PS51721">
    <property type="entry name" value="G_CP"/>
    <property type="match status" value="1"/>
</dbReference>
<evidence type="ECO:0000256" key="9">
    <source>
        <dbReference type="ARBA" id="ARBA00023134"/>
    </source>
</evidence>
<evidence type="ECO:0000256" key="2">
    <source>
        <dbReference type="ARBA" id="ARBA00022517"/>
    </source>
</evidence>
<feature type="domain" description="EngC GTPase" evidence="11">
    <location>
        <begin position="109"/>
        <end position="256"/>
    </location>
</feature>
<dbReference type="EMBL" id="JACIEP010000004">
    <property type="protein sequence ID" value="MBB4035582.1"/>
    <property type="molecule type" value="Genomic_DNA"/>
</dbReference>
<feature type="binding site" evidence="10">
    <location>
        <position position="294"/>
    </location>
    <ligand>
        <name>Zn(2+)</name>
        <dbReference type="ChEBI" id="CHEBI:29105"/>
    </ligand>
</feature>
<dbReference type="GO" id="GO:0005737">
    <property type="term" value="C:cytoplasm"/>
    <property type="evidence" value="ECO:0007669"/>
    <property type="project" value="UniProtKB-SubCell"/>
</dbReference>
<comment type="subcellular location">
    <subcellularLocation>
        <location evidence="10">Cytoplasm</location>
    </subcellularLocation>
</comment>
<dbReference type="InterPro" id="IPR004881">
    <property type="entry name" value="Ribosome_biogen_GTPase_RsgA"/>
</dbReference>
<comment type="subunit">
    <text evidence="10">Monomer. Associates with 30S ribosomal subunit, binds 16S rRNA.</text>
</comment>
<feature type="binding site" evidence="10">
    <location>
        <position position="288"/>
    </location>
    <ligand>
        <name>Zn(2+)</name>
        <dbReference type="ChEBI" id="CHEBI:29105"/>
    </ligand>
</feature>
<evidence type="ECO:0000256" key="6">
    <source>
        <dbReference type="ARBA" id="ARBA00022801"/>
    </source>
</evidence>
<protein>
    <recommendedName>
        <fullName evidence="10">Small ribosomal subunit biogenesis GTPase RsgA</fullName>
        <ecNumber evidence="10">3.6.1.-</ecNumber>
    </recommendedName>
</protein>
<dbReference type="PANTHER" id="PTHR32120">
    <property type="entry name" value="SMALL RIBOSOMAL SUBUNIT BIOGENESIS GTPASE RSGA"/>
    <property type="match status" value="1"/>
</dbReference>
<comment type="function">
    <text evidence="10">One of several proteins that assist in the late maturation steps of the functional core of the 30S ribosomal subunit. Helps release RbfA from mature subunits. May play a role in the assembly of ribosomal proteins into the subunit. Circularly permuted GTPase that catalyzes slow GTP hydrolysis, GTPase activity is stimulated by the 30S ribosomal subunit.</text>
</comment>
<comment type="cofactor">
    <cofactor evidence="10">
        <name>Zn(2+)</name>
        <dbReference type="ChEBI" id="CHEBI:29105"/>
    </cofactor>
    <text evidence="10">Binds 1 zinc ion per subunit.</text>
</comment>
<evidence type="ECO:0000313" key="13">
    <source>
        <dbReference type="EMBL" id="MBB4035582.1"/>
    </source>
</evidence>
<gene>
    <name evidence="10" type="primary">rsgA</name>
    <name evidence="13" type="ORF">GGR21_001475</name>
</gene>
<dbReference type="InterPro" id="IPR012340">
    <property type="entry name" value="NA-bd_OB-fold"/>
</dbReference>
<dbReference type="Pfam" id="PF03193">
    <property type="entry name" value="RsgA_GTPase"/>
    <property type="match status" value="1"/>
</dbReference>
<dbReference type="GO" id="GO:0005525">
    <property type="term" value="F:GTP binding"/>
    <property type="evidence" value="ECO:0007669"/>
    <property type="project" value="UniProtKB-UniRule"/>
</dbReference>
<keyword evidence="1 10" id="KW-0963">Cytoplasm</keyword>
<reference evidence="13 14" key="1">
    <citation type="submission" date="2020-08" db="EMBL/GenBank/DDBJ databases">
        <title>Genomic Encyclopedia of Type Strains, Phase IV (KMG-IV): sequencing the most valuable type-strain genomes for metagenomic binning, comparative biology and taxonomic classification.</title>
        <authorList>
            <person name="Goeker M."/>
        </authorList>
    </citation>
    <scope>NUCLEOTIDE SEQUENCE [LARGE SCALE GENOMIC DNA]</scope>
    <source>
        <strain evidence="13 14">DSM 104969</strain>
    </source>
</reference>
<evidence type="ECO:0000256" key="3">
    <source>
        <dbReference type="ARBA" id="ARBA00022723"/>
    </source>
</evidence>
<keyword evidence="6 10" id="KW-0378">Hydrolase</keyword>
<keyword evidence="9 10" id="KW-0342">GTP-binding</keyword>
<sequence length="349" mass="39347">MNNLSLYGWNTTLFQQKQSSQFNHFPHGRVSVVHRTCYEVISEEGTFQCELSGNMLYGRSPEEYPCTGDWVIFQPTDHNNGIIFDILPRKKALYRKKSGTVAQLQAIAVHVDKAFIVQSLDDNFNVRRIERFMVQILNEGITPVLILTKADLGYDEKSVSDSLKHLSDKMPVFVTSMHTPDTIDTLRNYIKEGETIVFTGSSGVGKSTLVNALCGKTILDTSSISDSTGKGRHTSTRREMILMDHSGVLIDTPGMREFGITSVDPDTLSSIMHISDLEESCHYVDCTHTNEPGCAVIEAVENGLLDSCVYESYLKLRKEAWHFSASERDKKLREKSLSKIIKIYKKENF</sequence>
<organism evidence="13 14">
    <name type="scientific">Dysgonomonas hofstadii</name>
    <dbReference type="NCBI Taxonomy" id="637886"/>
    <lineage>
        <taxon>Bacteria</taxon>
        <taxon>Pseudomonadati</taxon>
        <taxon>Bacteroidota</taxon>
        <taxon>Bacteroidia</taxon>
        <taxon>Bacteroidales</taxon>
        <taxon>Dysgonomonadaceae</taxon>
        <taxon>Dysgonomonas</taxon>
    </lineage>
</organism>
<evidence type="ECO:0000256" key="7">
    <source>
        <dbReference type="ARBA" id="ARBA00022833"/>
    </source>
</evidence>
<feature type="binding site" evidence="10">
    <location>
        <position position="286"/>
    </location>
    <ligand>
        <name>Zn(2+)</name>
        <dbReference type="ChEBI" id="CHEBI:29105"/>
    </ligand>
</feature>
<dbReference type="CDD" id="cd01854">
    <property type="entry name" value="YjeQ_EngC"/>
    <property type="match status" value="1"/>
</dbReference>
<dbReference type="GO" id="GO:0019843">
    <property type="term" value="F:rRNA binding"/>
    <property type="evidence" value="ECO:0007669"/>
    <property type="project" value="UniProtKB-KW"/>
</dbReference>
<dbReference type="SUPFAM" id="SSF52540">
    <property type="entry name" value="P-loop containing nucleoside triphosphate hydrolases"/>
    <property type="match status" value="1"/>
</dbReference>
<feature type="binding site" evidence="10">
    <location>
        <begin position="200"/>
        <end position="208"/>
    </location>
    <ligand>
        <name>GTP</name>
        <dbReference type="ChEBI" id="CHEBI:37565"/>
    </ligand>
</feature>
<dbReference type="SUPFAM" id="SSF50249">
    <property type="entry name" value="Nucleic acid-binding proteins"/>
    <property type="match status" value="1"/>
</dbReference>
<evidence type="ECO:0000313" key="14">
    <source>
        <dbReference type="Proteomes" id="UP000555103"/>
    </source>
</evidence>
<dbReference type="Gene3D" id="1.10.40.50">
    <property type="entry name" value="Probable gtpase engc, domain 3"/>
    <property type="match status" value="1"/>
</dbReference>
<comment type="caution">
    <text evidence="13">The sequence shown here is derived from an EMBL/GenBank/DDBJ whole genome shotgun (WGS) entry which is preliminary data.</text>
</comment>
<accession>A0A840CSR5</accession>
<evidence type="ECO:0000256" key="8">
    <source>
        <dbReference type="ARBA" id="ARBA00022884"/>
    </source>
</evidence>
<feature type="domain" description="CP-type G" evidence="12">
    <location>
        <begin position="101"/>
        <end position="258"/>
    </location>
</feature>
<dbReference type="EC" id="3.6.1.-" evidence="10"/>
<name>A0A840CSR5_9BACT</name>
<dbReference type="AlphaFoldDB" id="A0A840CSR5"/>
<keyword evidence="8 10" id="KW-0694">RNA-binding</keyword>
<keyword evidence="4 10" id="KW-0699">rRNA-binding</keyword>
<keyword evidence="3 10" id="KW-0479">Metal-binding</keyword>
<dbReference type="RefSeq" id="WP_183306512.1">
    <property type="nucleotide sequence ID" value="NZ_JACIEP010000004.1"/>
</dbReference>
<dbReference type="HAMAP" id="MF_01820">
    <property type="entry name" value="GTPase_RsgA"/>
    <property type="match status" value="1"/>
</dbReference>
<keyword evidence="5 10" id="KW-0547">Nucleotide-binding</keyword>
<keyword evidence="2 10" id="KW-0690">Ribosome biogenesis</keyword>
<dbReference type="InterPro" id="IPR030378">
    <property type="entry name" value="G_CP_dom"/>
</dbReference>
<evidence type="ECO:0000256" key="1">
    <source>
        <dbReference type="ARBA" id="ARBA00022490"/>
    </source>
</evidence>
<proteinExistence type="inferred from homology"/>
<evidence type="ECO:0000256" key="10">
    <source>
        <dbReference type="HAMAP-Rule" id="MF_01820"/>
    </source>
</evidence>
<dbReference type="InterPro" id="IPR010914">
    <property type="entry name" value="RsgA_GTPase_dom"/>
</dbReference>